<protein>
    <submittedName>
        <fullName evidence="2">Uncharacterized protein</fullName>
    </submittedName>
</protein>
<feature type="signal peptide" evidence="1">
    <location>
        <begin position="1"/>
        <end position="19"/>
    </location>
</feature>
<keyword evidence="3" id="KW-1185">Reference proteome</keyword>
<dbReference type="Proteomes" id="UP001355207">
    <property type="component" value="Chromosome 8"/>
</dbReference>
<reference evidence="2 3" key="1">
    <citation type="submission" date="2024-01" db="EMBL/GenBank/DDBJ databases">
        <title>Comparative genomics of Cryptococcus and Kwoniella reveals pathogenesis evolution and contrasting modes of karyotype evolution via chromosome fusion or intercentromeric recombination.</title>
        <authorList>
            <person name="Coelho M.A."/>
            <person name="David-Palma M."/>
            <person name="Shea T."/>
            <person name="Bowers K."/>
            <person name="McGinley-Smith S."/>
            <person name="Mohammad A.W."/>
            <person name="Gnirke A."/>
            <person name="Yurkov A.M."/>
            <person name="Nowrousian M."/>
            <person name="Sun S."/>
            <person name="Cuomo C.A."/>
            <person name="Heitman J."/>
        </authorList>
    </citation>
    <scope>NUCLEOTIDE SEQUENCE [LARGE SCALE GENOMIC DNA]</scope>
    <source>
        <strain evidence="2 3">CBS 6074</strain>
    </source>
</reference>
<dbReference type="InterPro" id="IPR038213">
    <property type="entry name" value="IFI6/IFI27-like_sf"/>
</dbReference>
<accession>A0AAX4K283</accession>
<proteinExistence type="predicted"/>
<evidence type="ECO:0000256" key="1">
    <source>
        <dbReference type="SAM" id="SignalP"/>
    </source>
</evidence>
<feature type="chain" id="PRO_5043847792" evidence="1">
    <location>
        <begin position="20"/>
        <end position="217"/>
    </location>
</feature>
<dbReference type="GeneID" id="91096895"/>
<organism evidence="2 3">
    <name type="scientific">Kwoniella dendrophila CBS 6074</name>
    <dbReference type="NCBI Taxonomy" id="1295534"/>
    <lineage>
        <taxon>Eukaryota</taxon>
        <taxon>Fungi</taxon>
        <taxon>Dikarya</taxon>
        <taxon>Basidiomycota</taxon>
        <taxon>Agaricomycotina</taxon>
        <taxon>Tremellomycetes</taxon>
        <taxon>Tremellales</taxon>
        <taxon>Cryptococcaceae</taxon>
        <taxon>Kwoniella</taxon>
    </lineage>
</organism>
<dbReference type="AlphaFoldDB" id="A0AAX4K283"/>
<dbReference type="EMBL" id="CP144105">
    <property type="protein sequence ID" value="WWC91283.1"/>
    <property type="molecule type" value="Genomic_DNA"/>
</dbReference>
<dbReference type="RefSeq" id="XP_066078045.1">
    <property type="nucleotide sequence ID" value="XM_066221948.1"/>
</dbReference>
<dbReference type="Gene3D" id="6.10.110.10">
    <property type="match status" value="1"/>
</dbReference>
<evidence type="ECO:0000313" key="2">
    <source>
        <dbReference type="EMBL" id="WWC91283.1"/>
    </source>
</evidence>
<name>A0AAX4K283_9TREE</name>
<keyword evidence="1" id="KW-0732">Signal</keyword>
<sequence length="217" mass="24056">MLASLLSFISLSVWNWSSLINPFGTHTLSDRSIVNLNWDIVPSYATDFFEHLPDQFIGNIAALNHTLTPQIVKEHFIQDEIKDIETVLVYINWEDLPENTINWIKEHSQETAFITLDIGLFIAPWLLTDPLLAVLGFRRIGPVAGSAAAIAERAIGKSEARGFFAQLQSAGMRGYGKGLFEGIARSGIALKNLIKWIWGSKGQRKESSAATFVANAL</sequence>
<evidence type="ECO:0000313" key="3">
    <source>
        <dbReference type="Proteomes" id="UP001355207"/>
    </source>
</evidence>
<gene>
    <name evidence="2" type="ORF">L201_006226</name>
</gene>